<feature type="signal peptide" evidence="1">
    <location>
        <begin position="1"/>
        <end position="27"/>
    </location>
</feature>
<name>A0A858RSY0_9BACT</name>
<organism evidence="2 3">
    <name type="scientific">Luteolibacter luteus</name>
    <dbReference type="NCBI Taxonomy" id="2728835"/>
    <lineage>
        <taxon>Bacteria</taxon>
        <taxon>Pseudomonadati</taxon>
        <taxon>Verrucomicrobiota</taxon>
        <taxon>Verrucomicrobiia</taxon>
        <taxon>Verrucomicrobiales</taxon>
        <taxon>Verrucomicrobiaceae</taxon>
        <taxon>Luteolibacter</taxon>
    </lineage>
</organism>
<dbReference type="AlphaFoldDB" id="A0A858RSY0"/>
<protein>
    <submittedName>
        <fullName evidence="2">PEP-CTERM sorting domain-containing protein</fullName>
    </submittedName>
</protein>
<reference evidence="2 3" key="1">
    <citation type="submission" date="2020-04" db="EMBL/GenBank/DDBJ databases">
        <title>Luteolibacter sp. G-1-1-1 isolated from soil.</title>
        <authorList>
            <person name="Dahal R.H."/>
        </authorList>
    </citation>
    <scope>NUCLEOTIDE SEQUENCE [LARGE SCALE GENOMIC DNA]</scope>
    <source>
        <strain evidence="2 3">G-1-1-1</strain>
    </source>
</reference>
<gene>
    <name evidence="2" type="ORF">HHL09_26095</name>
</gene>
<dbReference type="InterPro" id="IPR013424">
    <property type="entry name" value="Ice-binding_C"/>
</dbReference>
<dbReference type="RefSeq" id="WP_169457589.1">
    <property type="nucleotide sequence ID" value="NZ_CP051774.1"/>
</dbReference>
<feature type="chain" id="PRO_5032274459" evidence="1">
    <location>
        <begin position="28"/>
        <end position="224"/>
    </location>
</feature>
<keyword evidence="1" id="KW-0732">Signal</keyword>
<accession>A0A858RSY0</accession>
<evidence type="ECO:0000313" key="3">
    <source>
        <dbReference type="Proteomes" id="UP000501812"/>
    </source>
</evidence>
<dbReference type="KEGG" id="luo:HHL09_26095"/>
<dbReference type="Proteomes" id="UP000501812">
    <property type="component" value="Chromosome"/>
</dbReference>
<dbReference type="NCBIfam" id="TIGR02595">
    <property type="entry name" value="PEP_CTERM"/>
    <property type="match status" value="1"/>
</dbReference>
<sequence>MNKLTSSSSALALGLAGFLSLVTAADAALTMTINTWDRTYSFSGSFTTAYIPLNGGNGSPFFYIGTGIGTTGYGMGMGDILTVGTSSTGEDGYDVGFSHYLPSGIGVALSGEEPGTLEILSYLGEIVVFDGEGNGVLDVPPGAAMSWTLTGNGWIQPMSPGSLPEYEAFLPTLDGAPLYLFQGTNPSNIVSAVMGQVVLVPEPSSALLLLGSSGLLLRRRRVRS</sequence>
<dbReference type="EMBL" id="CP051774">
    <property type="protein sequence ID" value="QJE99103.1"/>
    <property type="molecule type" value="Genomic_DNA"/>
</dbReference>
<evidence type="ECO:0000256" key="1">
    <source>
        <dbReference type="SAM" id="SignalP"/>
    </source>
</evidence>
<proteinExistence type="predicted"/>
<evidence type="ECO:0000313" key="2">
    <source>
        <dbReference type="EMBL" id="QJE99103.1"/>
    </source>
</evidence>
<keyword evidence="3" id="KW-1185">Reference proteome</keyword>